<evidence type="ECO:0000256" key="2">
    <source>
        <dbReference type="ARBA" id="ARBA00022527"/>
    </source>
</evidence>
<evidence type="ECO:0000313" key="12">
    <source>
        <dbReference type="Proteomes" id="UP000696280"/>
    </source>
</evidence>
<comment type="catalytic activity">
    <reaction evidence="7">
        <text>L-threonyl-[protein] + ATP = O-phospho-L-threonyl-[protein] + ADP + H(+)</text>
        <dbReference type="Rhea" id="RHEA:46608"/>
        <dbReference type="Rhea" id="RHEA-COMP:11060"/>
        <dbReference type="Rhea" id="RHEA-COMP:11605"/>
        <dbReference type="ChEBI" id="CHEBI:15378"/>
        <dbReference type="ChEBI" id="CHEBI:30013"/>
        <dbReference type="ChEBI" id="CHEBI:30616"/>
        <dbReference type="ChEBI" id="CHEBI:61977"/>
        <dbReference type="ChEBI" id="CHEBI:456216"/>
        <dbReference type="EC" id="2.7.11.1"/>
    </reaction>
</comment>
<comment type="catalytic activity">
    <reaction evidence="8">
        <text>L-seryl-[protein] + ATP = O-phospho-L-seryl-[protein] + ADP + H(+)</text>
        <dbReference type="Rhea" id="RHEA:17989"/>
        <dbReference type="Rhea" id="RHEA-COMP:9863"/>
        <dbReference type="Rhea" id="RHEA-COMP:11604"/>
        <dbReference type="ChEBI" id="CHEBI:15378"/>
        <dbReference type="ChEBI" id="CHEBI:29999"/>
        <dbReference type="ChEBI" id="CHEBI:30616"/>
        <dbReference type="ChEBI" id="CHEBI:83421"/>
        <dbReference type="ChEBI" id="CHEBI:456216"/>
        <dbReference type="EC" id="2.7.11.1"/>
    </reaction>
</comment>
<keyword evidence="5" id="KW-0418">Kinase</keyword>
<keyword evidence="12" id="KW-1185">Reference proteome</keyword>
<keyword evidence="2" id="KW-0723">Serine/threonine-protein kinase</keyword>
<proteinExistence type="inferred from homology"/>
<evidence type="ECO:0000256" key="6">
    <source>
        <dbReference type="ARBA" id="ARBA00022840"/>
    </source>
</evidence>
<reference evidence="11" key="1">
    <citation type="submission" date="2021-07" db="EMBL/GenBank/DDBJ databases">
        <authorList>
            <person name="Durling M."/>
        </authorList>
    </citation>
    <scope>NUCLEOTIDE SEQUENCE</scope>
</reference>
<dbReference type="PROSITE" id="PS50011">
    <property type="entry name" value="PROTEIN_KINASE_DOM"/>
    <property type="match status" value="1"/>
</dbReference>
<dbReference type="PANTHER" id="PTHR48012:SF10">
    <property type="entry name" value="FI20177P1"/>
    <property type="match status" value="1"/>
</dbReference>
<evidence type="ECO:0000256" key="8">
    <source>
        <dbReference type="ARBA" id="ARBA00048679"/>
    </source>
</evidence>
<comment type="caution">
    <text evidence="11">The sequence shown here is derived from an EMBL/GenBank/DDBJ whole genome shotgun (WGS) entry which is preliminary data.</text>
</comment>
<dbReference type="Gene3D" id="1.10.510.10">
    <property type="entry name" value="Transferase(Phosphotransferase) domain 1"/>
    <property type="match status" value="1"/>
</dbReference>
<dbReference type="OrthoDB" id="248923at2759"/>
<keyword evidence="3" id="KW-0808">Transferase</keyword>
<sequence>MCMAHDTVLVGFRDQPERTLPPPDKLVASSSEQLQGQRLTQRAQEDAQKMQSAVNELCANTGRPQPRYEVVELRSHHLCCMAPISLVRDFKLIFEHRAEADKPSPNCVQTQARPNLNLRLWVRSATMHIINQGPEAILWVHRVGLVHRDIKAANVLITEQGSLQLCDFSVAGIVEGKLDKRTTIIGTPHWKAPELLLAPPGWP</sequence>
<keyword evidence="6" id="KW-0067">ATP-binding</keyword>
<evidence type="ECO:0000256" key="7">
    <source>
        <dbReference type="ARBA" id="ARBA00047899"/>
    </source>
</evidence>
<dbReference type="AlphaFoldDB" id="A0A9N9KYT8"/>
<dbReference type="Pfam" id="PF00069">
    <property type="entry name" value="Pkinase"/>
    <property type="match status" value="1"/>
</dbReference>
<protein>
    <recommendedName>
        <fullName evidence="10">Protein kinase domain-containing protein</fullName>
    </recommendedName>
</protein>
<dbReference type="EMBL" id="CAJVRL010000064">
    <property type="protein sequence ID" value="CAG8955546.1"/>
    <property type="molecule type" value="Genomic_DNA"/>
</dbReference>
<accession>A0A9N9KYT8</accession>
<dbReference type="InterPro" id="IPR000719">
    <property type="entry name" value="Prot_kinase_dom"/>
</dbReference>
<evidence type="ECO:0000313" key="11">
    <source>
        <dbReference type="EMBL" id="CAG8955546.1"/>
    </source>
</evidence>
<comment type="similarity">
    <text evidence="1">Belongs to the protein kinase superfamily. STE Ser/Thr protein kinase family. STE20 subfamily.</text>
</comment>
<evidence type="ECO:0000256" key="9">
    <source>
        <dbReference type="SAM" id="MobiDB-lite"/>
    </source>
</evidence>
<evidence type="ECO:0000256" key="5">
    <source>
        <dbReference type="ARBA" id="ARBA00022777"/>
    </source>
</evidence>
<dbReference type="GO" id="GO:0005524">
    <property type="term" value="F:ATP binding"/>
    <property type="evidence" value="ECO:0007669"/>
    <property type="project" value="UniProtKB-KW"/>
</dbReference>
<dbReference type="PROSITE" id="PS00108">
    <property type="entry name" value="PROTEIN_KINASE_ST"/>
    <property type="match status" value="1"/>
</dbReference>
<evidence type="ECO:0000256" key="4">
    <source>
        <dbReference type="ARBA" id="ARBA00022741"/>
    </source>
</evidence>
<feature type="domain" description="Protein kinase" evidence="10">
    <location>
        <begin position="1"/>
        <end position="203"/>
    </location>
</feature>
<feature type="compositionally biased region" description="Polar residues" evidence="9">
    <location>
        <begin position="28"/>
        <end position="42"/>
    </location>
</feature>
<dbReference type="SUPFAM" id="SSF56112">
    <property type="entry name" value="Protein kinase-like (PK-like)"/>
    <property type="match status" value="1"/>
</dbReference>
<name>A0A9N9KYT8_9HELO</name>
<keyword evidence="4" id="KW-0547">Nucleotide-binding</keyword>
<dbReference type="Proteomes" id="UP000696280">
    <property type="component" value="Unassembled WGS sequence"/>
</dbReference>
<dbReference type="InterPro" id="IPR011009">
    <property type="entry name" value="Kinase-like_dom_sf"/>
</dbReference>
<organism evidence="11 12">
    <name type="scientific">Hymenoscyphus fraxineus</name>
    <dbReference type="NCBI Taxonomy" id="746836"/>
    <lineage>
        <taxon>Eukaryota</taxon>
        <taxon>Fungi</taxon>
        <taxon>Dikarya</taxon>
        <taxon>Ascomycota</taxon>
        <taxon>Pezizomycotina</taxon>
        <taxon>Leotiomycetes</taxon>
        <taxon>Helotiales</taxon>
        <taxon>Helotiaceae</taxon>
        <taxon>Hymenoscyphus</taxon>
    </lineage>
</organism>
<evidence type="ECO:0000259" key="10">
    <source>
        <dbReference type="PROSITE" id="PS50011"/>
    </source>
</evidence>
<dbReference type="GO" id="GO:0005737">
    <property type="term" value="C:cytoplasm"/>
    <property type="evidence" value="ECO:0007669"/>
    <property type="project" value="TreeGrafter"/>
</dbReference>
<evidence type="ECO:0000256" key="1">
    <source>
        <dbReference type="ARBA" id="ARBA00008874"/>
    </source>
</evidence>
<feature type="region of interest" description="Disordered" evidence="9">
    <location>
        <begin position="13"/>
        <end position="47"/>
    </location>
</feature>
<dbReference type="InterPro" id="IPR050629">
    <property type="entry name" value="STE20/SPS1-PAK"/>
</dbReference>
<evidence type="ECO:0000256" key="3">
    <source>
        <dbReference type="ARBA" id="ARBA00022679"/>
    </source>
</evidence>
<dbReference type="InterPro" id="IPR008271">
    <property type="entry name" value="Ser/Thr_kinase_AS"/>
</dbReference>
<gene>
    <name evidence="11" type="ORF">HYFRA_00009500</name>
</gene>
<dbReference type="GO" id="GO:0004674">
    <property type="term" value="F:protein serine/threonine kinase activity"/>
    <property type="evidence" value="ECO:0007669"/>
    <property type="project" value="UniProtKB-KW"/>
</dbReference>
<dbReference type="PANTHER" id="PTHR48012">
    <property type="entry name" value="STERILE20-LIKE KINASE, ISOFORM B-RELATED"/>
    <property type="match status" value="1"/>
</dbReference>